<dbReference type="InterPro" id="IPR057668">
    <property type="entry name" value="E2_Ub-conjug_enz_C"/>
</dbReference>
<dbReference type="OMA" id="DAFAHMF"/>
<keyword evidence="3" id="KW-1185">Reference proteome</keyword>
<gene>
    <name evidence="2" type="ORF">MICPUN_108734</name>
</gene>
<dbReference type="AlphaFoldDB" id="C1FFJ9"/>
<feature type="domain" description="Non-canonical E2 ubiquitin-conjugating enzyme C-terminal" evidence="1">
    <location>
        <begin position="2"/>
        <end position="446"/>
    </location>
</feature>
<evidence type="ECO:0000259" key="1">
    <source>
        <dbReference type="Pfam" id="PF09418"/>
    </source>
</evidence>
<dbReference type="InterPro" id="IPR018553">
    <property type="entry name" value="E2_Ub-conjug_enz"/>
</dbReference>
<dbReference type="EMBL" id="CP001575">
    <property type="protein sequence ID" value="ACO69384.1"/>
    <property type="molecule type" value="Genomic_DNA"/>
</dbReference>
<dbReference type="InParanoid" id="C1FFJ9"/>
<proteinExistence type="predicted"/>
<dbReference type="GeneID" id="8245759"/>
<dbReference type="RefSeq" id="XP_002508126.1">
    <property type="nucleotide sequence ID" value="XM_002508080.1"/>
</dbReference>
<name>C1FFJ9_MICCC</name>
<dbReference type="OrthoDB" id="406045at2759"/>
<dbReference type="eggNOG" id="ENOG502QRJJ">
    <property type="taxonomic scope" value="Eukaryota"/>
</dbReference>
<reference evidence="2 3" key="1">
    <citation type="journal article" date="2009" name="Science">
        <title>Green evolution and dynamic adaptations revealed by genomes of the marine picoeukaryotes Micromonas.</title>
        <authorList>
            <person name="Worden A.Z."/>
            <person name="Lee J.H."/>
            <person name="Mock T."/>
            <person name="Rouze P."/>
            <person name="Simmons M.P."/>
            <person name="Aerts A.L."/>
            <person name="Allen A.E."/>
            <person name="Cuvelier M.L."/>
            <person name="Derelle E."/>
            <person name="Everett M.V."/>
            <person name="Foulon E."/>
            <person name="Grimwood J."/>
            <person name="Gundlach H."/>
            <person name="Henrissat B."/>
            <person name="Napoli C."/>
            <person name="McDonald S.M."/>
            <person name="Parker M.S."/>
            <person name="Rombauts S."/>
            <person name="Salamov A."/>
            <person name="Von Dassow P."/>
            <person name="Badger J.H."/>
            <person name="Coutinho P.M."/>
            <person name="Demir E."/>
            <person name="Dubchak I."/>
            <person name="Gentemann C."/>
            <person name="Eikrem W."/>
            <person name="Gready J.E."/>
            <person name="John U."/>
            <person name="Lanier W."/>
            <person name="Lindquist E.A."/>
            <person name="Lucas S."/>
            <person name="Mayer K.F."/>
            <person name="Moreau H."/>
            <person name="Not F."/>
            <person name="Otillar R."/>
            <person name="Panaud O."/>
            <person name="Pangilinan J."/>
            <person name="Paulsen I."/>
            <person name="Piegu B."/>
            <person name="Poliakov A."/>
            <person name="Robbens S."/>
            <person name="Schmutz J."/>
            <person name="Toulza E."/>
            <person name="Wyss T."/>
            <person name="Zelensky A."/>
            <person name="Zhou K."/>
            <person name="Armbrust E.V."/>
            <person name="Bhattacharya D."/>
            <person name="Goodenough U.W."/>
            <person name="Van de Peer Y."/>
            <person name="Grigoriev I.V."/>
        </authorList>
    </citation>
    <scope>NUCLEOTIDE SEQUENCE [LARGE SCALE GENOMIC DNA]</scope>
    <source>
        <strain evidence="3">RCC299 / NOUM17</strain>
    </source>
</reference>
<dbReference type="KEGG" id="mis:MICPUN_108734"/>
<dbReference type="PANTHER" id="PTHR31560:SF0">
    <property type="entry name" value="UPF0652 PROTEIN C22H10.08"/>
    <property type="match status" value="1"/>
</dbReference>
<accession>C1FFJ9</accession>
<organism evidence="2 3">
    <name type="scientific">Micromonas commoda (strain RCC299 / NOUM17 / CCMP2709)</name>
    <name type="common">Picoplanktonic green alga</name>
    <dbReference type="NCBI Taxonomy" id="296587"/>
    <lineage>
        <taxon>Eukaryota</taxon>
        <taxon>Viridiplantae</taxon>
        <taxon>Chlorophyta</taxon>
        <taxon>Mamiellophyceae</taxon>
        <taxon>Mamiellales</taxon>
        <taxon>Mamiellaceae</taxon>
        <taxon>Micromonas</taxon>
    </lineage>
</organism>
<dbReference type="PANTHER" id="PTHR31560">
    <property type="entry name" value="UPF0652 PROTEIN C16A11.03C-RELATED"/>
    <property type="match status" value="1"/>
</dbReference>
<dbReference type="Pfam" id="PF09418">
    <property type="entry name" value="DUF2009"/>
    <property type="match status" value="1"/>
</dbReference>
<protein>
    <recommendedName>
        <fullName evidence="1">Non-canonical E2 ubiquitin-conjugating enzyme C-terminal domain-containing protein</fullName>
    </recommendedName>
</protein>
<evidence type="ECO:0000313" key="3">
    <source>
        <dbReference type="Proteomes" id="UP000002009"/>
    </source>
</evidence>
<evidence type="ECO:0000313" key="2">
    <source>
        <dbReference type="EMBL" id="ACO69384.1"/>
    </source>
</evidence>
<sequence length="451" mass="51769">MDERKLLRLLEAALHVSEYTDKVDVLTFRSKTQRITKQLKEICAIMCGLVVATDYRAGQELIKDKDFEHNARFFQSIFEIGRRHKVMNPEKMRSEYGKMIYLLQDSQMSDVQELLNFKLVKPMRTAHALLAEKNGLAMLRDGLMHQATAEIMHEGKPRIQVQREIKAKEKAREHLSRRYSHADLSSEEILSVLYSISDNNAYLRFNRDPVDRMIDFLKRYFDPKTPEPGFSLGITMGMGGARLSHNHERQYTYVMQSMMLWREVSNDMFKLWYLAEGDLLREGGYYQLTNTGQGLNRVQSAPQTNKAIHQVLARCQAKLGHWVGSAVVHLGDHNVPNALMFIDKYTQVPRILNPVALVVQRVEELCEDDGLRQYVESTFGGVDECRKTILADFFRHAFDGSGADNFFDAGSCIDGRLTSAWNWCSKIEKKSYYPVFSLAGFTGFDGGDFRS</sequence>
<dbReference type="Proteomes" id="UP000002009">
    <property type="component" value="Chromosome 8"/>
</dbReference>